<evidence type="ECO:0000313" key="1">
    <source>
        <dbReference type="EMBL" id="EEC89864.1"/>
    </source>
</evidence>
<sequence length="64" mass="8027">MRSFDYSNLKNRTWDNEILFYVAKIHEFKGRQELYLRQKPVELERLVEDKTIYRNRDEREILGY</sequence>
<comment type="caution">
    <text evidence="1">The sequence shown here is derived from an EMBL/GenBank/DDBJ whole genome shotgun (WGS) entry which is preliminary data.</text>
</comment>
<dbReference type="AlphaFoldDB" id="B7CBN4"/>
<dbReference type="eggNOG" id="COG3177">
    <property type="taxonomic scope" value="Bacteria"/>
</dbReference>
<reference evidence="1 2" key="2">
    <citation type="submission" date="2008-11" db="EMBL/GenBank/DDBJ databases">
        <title>Draft genome sequence of Eubacterium biforme (DSM 3989).</title>
        <authorList>
            <person name="Sudarsanam P."/>
            <person name="Ley R."/>
            <person name="Guruge J."/>
            <person name="Turnbaugh P.J."/>
            <person name="Mahowald M."/>
            <person name="Liep D."/>
            <person name="Gordon J."/>
        </authorList>
    </citation>
    <scope>NUCLEOTIDE SEQUENCE [LARGE SCALE GENOMIC DNA]</scope>
    <source>
        <strain evidence="1 2">DSM 3989</strain>
    </source>
</reference>
<accession>B7CBN4</accession>
<evidence type="ECO:0000313" key="2">
    <source>
        <dbReference type="Proteomes" id="UP000004315"/>
    </source>
</evidence>
<protein>
    <submittedName>
        <fullName evidence="1">Fic family protein</fullName>
    </submittedName>
</protein>
<dbReference type="Proteomes" id="UP000004315">
    <property type="component" value="Unassembled WGS sequence"/>
</dbReference>
<dbReference type="RefSeq" id="WP_003865397.1">
    <property type="nucleotide sequence ID" value="NZ_DS996843.1"/>
</dbReference>
<organism evidence="1 2">
    <name type="scientific">Holdemanella biformis DSM 3989</name>
    <dbReference type="NCBI Taxonomy" id="518637"/>
    <lineage>
        <taxon>Bacteria</taxon>
        <taxon>Bacillati</taxon>
        <taxon>Bacillota</taxon>
        <taxon>Erysipelotrichia</taxon>
        <taxon>Erysipelotrichales</taxon>
        <taxon>Erysipelotrichaceae</taxon>
        <taxon>Holdemanella</taxon>
    </lineage>
</organism>
<gene>
    <name evidence="1" type="ORF">EUBIFOR_01609</name>
</gene>
<dbReference type="EMBL" id="ABYT01000086">
    <property type="protein sequence ID" value="EEC89864.1"/>
    <property type="molecule type" value="Genomic_DNA"/>
</dbReference>
<dbReference type="HOGENOM" id="CLU_2861656_0_0_9"/>
<keyword evidence="2" id="KW-1185">Reference proteome</keyword>
<proteinExistence type="predicted"/>
<dbReference type="STRING" id="518637.EUBIFOR_01609"/>
<reference evidence="1 2" key="1">
    <citation type="submission" date="2008-10" db="EMBL/GenBank/DDBJ databases">
        <authorList>
            <person name="Fulton L."/>
            <person name="Clifton S."/>
            <person name="Fulton B."/>
            <person name="Xu J."/>
            <person name="Minx P."/>
            <person name="Pepin K.H."/>
            <person name="Johnson M."/>
            <person name="Bhonagiri V."/>
            <person name="Nash W.E."/>
            <person name="Mardis E.R."/>
            <person name="Wilson R.K."/>
        </authorList>
    </citation>
    <scope>NUCLEOTIDE SEQUENCE [LARGE SCALE GENOMIC DNA]</scope>
    <source>
        <strain evidence="1 2">DSM 3989</strain>
    </source>
</reference>
<name>B7CBN4_9FIRM</name>